<name>A0A026W8E1_OOCBI</name>
<dbReference type="Proteomes" id="UP000053097">
    <property type="component" value="Unassembled WGS sequence"/>
</dbReference>
<dbReference type="AlphaFoldDB" id="A0A026W8E1"/>
<reference evidence="1 2" key="1">
    <citation type="journal article" date="2014" name="Curr. Biol.">
        <title>The genome of the clonal raider ant Cerapachys biroi.</title>
        <authorList>
            <person name="Oxley P.R."/>
            <person name="Ji L."/>
            <person name="Fetter-Pruneda I."/>
            <person name="McKenzie S.K."/>
            <person name="Li C."/>
            <person name="Hu H."/>
            <person name="Zhang G."/>
            <person name="Kronauer D.J."/>
        </authorList>
    </citation>
    <scope>NUCLEOTIDE SEQUENCE [LARGE SCALE GENOMIC DNA]</scope>
</reference>
<sequence length="61" mass="6926">MGRLRAGTNGCVLIKLMGSRWQWWVIGGAIIAIERAERRGVPSEHAGTYLFVTVFYYRTLP</sequence>
<proteinExistence type="predicted"/>
<protein>
    <submittedName>
        <fullName evidence="1">Uncharacterized protein</fullName>
    </submittedName>
</protein>
<accession>A0A026W8E1</accession>
<evidence type="ECO:0000313" key="1">
    <source>
        <dbReference type="EMBL" id="EZA52325.1"/>
    </source>
</evidence>
<keyword evidence="2" id="KW-1185">Reference proteome</keyword>
<evidence type="ECO:0000313" key="2">
    <source>
        <dbReference type="Proteomes" id="UP000053097"/>
    </source>
</evidence>
<organism evidence="1 2">
    <name type="scientific">Ooceraea biroi</name>
    <name type="common">Clonal raider ant</name>
    <name type="synonym">Cerapachys biroi</name>
    <dbReference type="NCBI Taxonomy" id="2015173"/>
    <lineage>
        <taxon>Eukaryota</taxon>
        <taxon>Metazoa</taxon>
        <taxon>Ecdysozoa</taxon>
        <taxon>Arthropoda</taxon>
        <taxon>Hexapoda</taxon>
        <taxon>Insecta</taxon>
        <taxon>Pterygota</taxon>
        <taxon>Neoptera</taxon>
        <taxon>Endopterygota</taxon>
        <taxon>Hymenoptera</taxon>
        <taxon>Apocrita</taxon>
        <taxon>Aculeata</taxon>
        <taxon>Formicoidea</taxon>
        <taxon>Formicidae</taxon>
        <taxon>Dorylinae</taxon>
        <taxon>Ooceraea</taxon>
    </lineage>
</organism>
<dbReference type="EMBL" id="KK107347">
    <property type="protein sequence ID" value="EZA52325.1"/>
    <property type="molecule type" value="Genomic_DNA"/>
</dbReference>
<gene>
    <name evidence="1" type="ORF">X777_08995</name>
</gene>